<evidence type="ECO:0000313" key="2">
    <source>
        <dbReference type="Proteomes" id="UP000314294"/>
    </source>
</evidence>
<organism evidence="1 2">
    <name type="scientific">Liparis tanakae</name>
    <name type="common">Tanaka's snailfish</name>
    <dbReference type="NCBI Taxonomy" id="230148"/>
    <lineage>
        <taxon>Eukaryota</taxon>
        <taxon>Metazoa</taxon>
        <taxon>Chordata</taxon>
        <taxon>Craniata</taxon>
        <taxon>Vertebrata</taxon>
        <taxon>Euteleostomi</taxon>
        <taxon>Actinopterygii</taxon>
        <taxon>Neopterygii</taxon>
        <taxon>Teleostei</taxon>
        <taxon>Neoteleostei</taxon>
        <taxon>Acanthomorphata</taxon>
        <taxon>Eupercaria</taxon>
        <taxon>Perciformes</taxon>
        <taxon>Cottioidei</taxon>
        <taxon>Cottales</taxon>
        <taxon>Liparidae</taxon>
        <taxon>Liparis</taxon>
    </lineage>
</organism>
<keyword evidence="2" id="KW-1185">Reference proteome</keyword>
<evidence type="ECO:0000313" key="1">
    <source>
        <dbReference type="EMBL" id="TNN58708.1"/>
    </source>
</evidence>
<accession>A0A4Z2GYM1</accession>
<sequence length="82" mass="9303">MAEAQSHCRENYKDLATIRDLEDLKNLRNLKTLKRMINSRVQQYVLGPQQCGVGSQRGESLLLEEEEEEALLLGAKRSSSVL</sequence>
<proteinExistence type="predicted"/>
<dbReference type="Proteomes" id="UP000314294">
    <property type="component" value="Unassembled WGS sequence"/>
</dbReference>
<name>A0A4Z2GYM1_9TELE</name>
<reference evidence="1 2" key="1">
    <citation type="submission" date="2019-03" db="EMBL/GenBank/DDBJ databases">
        <title>First draft genome of Liparis tanakae, snailfish: a comprehensive survey of snailfish specific genes.</title>
        <authorList>
            <person name="Kim W."/>
            <person name="Song I."/>
            <person name="Jeong J.-H."/>
            <person name="Kim D."/>
            <person name="Kim S."/>
            <person name="Ryu S."/>
            <person name="Song J.Y."/>
            <person name="Lee S.K."/>
        </authorList>
    </citation>
    <scope>NUCLEOTIDE SEQUENCE [LARGE SCALE GENOMIC DNA]</scope>
    <source>
        <tissue evidence="1">Muscle</tissue>
    </source>
</reference>
<protein>
    <submittedName>
        <fullName evidence="1">Uncharacterized protein</fullName>
    </submittedName>
</protein>
<comment type="caution">
    <text evidence="1">The sequence shown here is derived from an EMBL/GenBank/DDBJ whole genome shotgun (WGS) entry which is preliminary data.</text>
</comment>
<dbReference type="AlphaFoldDB" id="A0A4Z2GYM1"/>
<gene>
    <name evidence="1" type="ORF">EYF80_031122</name>
</gene>
<dbReference type="EMBL" id="SRLO01000373">
    <property type="protein sequence ID" value="TNN58708.1"/>
    <property type="molecule type" value="Genomic_DNA"/>
</dbReference>